<dbReference type="EMBL" id="GGEC01092631">
    <property type="protein sequence ID" value="MBX73115.1"/>
    <property type="molecule type" value="Transcribed_RNA"/>
</dbReference>
<proteinExistence type="predicted"/>
<accession>A0A2P2R1I7</accession>
<name>A0A2P2R1I7_RHIMU</name>
<protein>
    <submittedName>
        <fullName evidence="1">Uncharacterized protein</fullName>
    </submittedName>
</protein>
<organism evidence="1">
    <name type="scientific">Rhizophora mucronata</name>
    <name type="common">Asiatic mangrove</name>
    <dbReference type="NCBI Taxonomy" id="61149"/>
    <lineage>
        <taxon>Eukaryota</taxon>
        <taxon>Viridiplantae</taxon>
        <taxon>Streptophyta</taxon>
        <taxon>Embryophyta</taxon>
        <taxon>Tracheophyta</taxon>
        <taxon>Spermatophyta</taxon>
        <taxon>Magnoliopsida</taxon>
        <taxon>eudicotyledons</taxon>
        <taxon>Gunneridae</taxon>
        <taxon>Pentapetalae</taxon>
        <taxon>rosids</taxon>
        <taxon>fabids</taxon>
        <taxon>Malpighiales</taxon>
        <taxon>Rhizophoraceae</taxon>
        <taxon>Rhizophora</taxon>
    </lineage>
</organism>
<evidence type="ECO:0000313" key="1">
    <source>
        <dbReference type="EMBL" id="MBX73115.1"/>
    </source>
</evidence>
<dbReference type="AlphaFoldDB" id="A0A2P2R1I7"/>
<sequence>MCSEDQSSKHLGSKQFFLVKEQIIKTQISKKKKKIKKRKRNTP</sequence>
<reference evidence="1" key="1">
    <citation type="submission" date="2018-02" db="EMBL/GenBank/DDBJ databases">
        <title>Rhizophora mucronata_Transcriptome.</title>
        <authorList>
            <person name="Meera S.P."/>
            <person name="Sreeshan A."/>
            <person name="Augustine A."/>
        </authorList>
    </citation>
    <scope>NUCLEOTIDE SEQUENCE</scope>
    <source>
        <tissue evidence="1">Leaf</tissue>
    </source>
</reference>